<dbReference type="AlphaFoldDB" id="A0A0D0DND9"/>
<dbReference type="InterPro" id="IPR029056">
    <property type="entry name" value="Ribokinase-like"/>
</dbReference>
<feature type="domain" description="Carbohydrate kinase PfkB" evidence="2">
    <location>
        <begin position="171"/>
        <end position="304"/>
    </location>
</feature>
<dbReference type="Proteomes" id="UP000054538">
    <property type="component" value="Unassembled WGS sequence"/>
</dbReference>
<dbReference type="FunCoup" id="A0A0D0DND9">
    <property type="interactions" value="1"/>
</dbReference>
<dbReference type="STRING" id="930991.A0A0D0DND9"/>
<evidence type="ECO:0000313" key="4">
    <source>
        <dbReference type="Proteomes" id="UP000054538"/>
    </source>
</evidence>
<dbReference type="OrthoDB" id="497927at2759"/>
<evidence type="ECO:0000259" key="2">
    <source>
        <dbReference type="Pfam" id="PF00294"/>
    </source>
</evidence>
<organism evidence="3 4">
    <name type="scientific">Paxillus rubicundulus Ve08.2h10</name>
    <dbReference type="NCBI Taxonomy" id="930991"/>
    <lineage>
        <taxon>Eukaryota</taxon>
        <taxon>Fungi</taxon>
        <taxon>Dikarya</taxon>
        <taxon>Basidiomycota</taxon>
        <taxon>Agaricomycotina</taxon>
        <taxon>Agaricomycetes</taxon>
        <taxon>Agaricomycetidae</taxon>
        <taxon>Boletales</taxon>
        <taxon>Paxilineae</taxon>
        <taxon>Paxillaceae</taxon>
        <taxon>Paxillus</taxon>
    </lineage>
</organism>
<dbReference type="HOGENOM" id="CLU_032834_1_0_1"/>
<reference evidence="3 4" key="1">
    <citation type="submission" date="2014-04" db="EMBL/GenBank/DDBJ databases">
        <authorList>
            <consortium name="DOE Joint Genome Institute"/>
            <person name="Kuo A."/>
            <person name="Kohler A."/>
            <person name="Jargeat P."/>
            <person name="Nagy L.G."/>
            <person name="Floudas D."/>
            <person name="Copeland A."/>
            <person name="Barry K.W."/>
            <person name="Cichocki N."/>
            <person name="Veneault-Fourrey C."/>
            <person name="LaButti K."/>
            <person name="Lindquist E.A."/>
            <person name="Lipzen A."/>
            <person name="Lundell T."/>
            <person name="Morin E."/>
            <person name="Murat C."/>
            <person name="Sun H."/>
            <person name="Tunlid A."/>
            <person name="Henrissat B."/>
            <person name="Grigoriev I.V."/>
            <person name="Hibbett D.S."/>
            <person name="Martin F."/>
            <person name="Nordberg H.P."/>
            <person name="Cantor M.N."/>
            <person name="Hua S.X."/>
        </authorList>
    </citation>
    <scope>NUCLEOTIDE SEQUENCE [LARGE SCALE GENOMIC DNA]</scope>
    <source>
        <strain evidence="3 4">Ve08.2h10</strain>
    </source>
</reference>
<proteinExistence type="predicted"/>
<protein>
    <recommendedName>
        <fullName evidence="2">Carbohydrate kinase PfkB domain-containing protein</fullName>
    </recommendedName>
</protein>
<dbReference type="InParanoid" id="A0A0D0DND9"/>
<feature type="signal peptide" evidence="1">
    <location>
        <begin position="1"/>
        <end position="21"/>
    </location>
</feature>
<keyword evidence="4" id="KW-1185">Reference proteome</keyword>
<sequence length="339" mass="37444">MAVNPHFVSFGLFILDEFTFADEDGVPTGKTVPSQIGGGGTYAIIGARIWLPPSSIGMIIDRGHDFPPRIQEKLLSYGSDLWHFRDHSDRETTRALNSYIGDHRNFEYLTTRIRLSPRDLHGTRLVRPAAVHFICSPTRALQIISEVKQVDDWKPIMIFEPIPFRCVPEELPSLRTALPSITILSPNAEEAFSLLSLTSPVTRDTVQTAAARFLEFGVGESGKGYVIIRCGALGACIAAREKEYKWVDAFWTSQDNGKIVDVTGAGNSFLGGLAAGLLLAKNDVYEAALYASVSASFVIEQQGLPSVSVNPETGVEEWNNDLPQRRIDVLRQRHSKSQE</sequence>
<feature type="chain" id="PRO_5002209075" description="Carbohydrate kinase PfkB domain-containing protein" evidence="1">
    <location>
        <begin position="22"/>
        <end position="339"/>
    </location>
</feature>
<evidence type="ECO:0000313" key="3">
    <source>
        <dbReference type="EMBL" id="KIL00383.1"/>
    </source>
</evidence>
<dbReference type="PANTHER" id="PTHR47098">
    <property type="entry name" value="PROTEIN MAK32"/>
    <property type="match status" value="1"/>
</dbReference>
<dbReference type="PANTHER" id="PTHR47098:SF2">
    <property type="entry name" value="PROTEIN MAK32"/>
    <property type="match status" value="1"/>
</dbReference>
<name>A0A0D0DND9_9AGAM</name>
<dbReference type="SUPFAM" id="SSF53613">
    <property type="entry name" value="Ribokinase-like"/>
    <property type="match status" value="1"/>
</dbReference>
<keyword evidence="1" id="KW-0732">Signal</keyword>
<dbReference type="Gene3D" id="3.40.1190.20">
    <property type="match status" value="1"/>
</dbReference>
<evidence type="ECO:0000256" key="1">
    <source>
        <dbReference type="SAM" id="SignalP"/>
    </source>
</evidence>
<dbReference type="InterPro" id="IPR011611">
    <property type="entry name" value="PfkB_dom"/>
</dbReference>
<gene>
    <name evidence="3" type="ORF">PAXRUDRAFT_821755</name>
</gene>
<dbReference type="EMBL" id="KN824835">
    <property type="protein sequence ID" value="KIL00383.1"/>
    <property type="molecule type" value="Genomic_DNA"/>
</dbReference>
<accession>A0A0D0DND9</accession>
<reference evidence="4" key="2">
    <citation type="submission" date="2015-01" db="EMBL/GenBank/DDBJ databases">
        <title>Evolutionary Origins and Diversification of the Mycorrhizal Mutualists.</title>
        <authorList>
            <consortium name="DOE Joint Genome Institute"/>
            <consortium name="Mycorrhizal Genomics Consortium"/>
            <person name="Kohler A."/>
            <person name="Kuo A."/>
            <person name="Nagy L.G."/>
            <person name="Floudas D."/>
            <person name="Copeland A."/>
            <person name="Barry K.W."/>
            <person name="Cichocki N."/>
            <person name="Veneault-Fourrey C."/>
            <person name="LaButti K."/>
            <person name="Lindquist E.A."/>
            <person name="Lipzen A."/>
            <person name="Lundell T."/>
            <person name="Morin E."/>
            <person name="Murat C."/>
            <person name="Riley R."/>
            <person name="Ohm R."/>
            <person name="Sun H."/>
            <person name="Tunlid A."/>
            <person name="Henrissat B."/>
            <person name="Grigoriev I.V."/>
            <person name="Hibbett D.S."/>
            <person name="Martin F."/>
        </authorList>
    </citation>
    <scope>NUCLEOTIDE SEQUENCE [LARGE SCALE GENOMIC DNA]</scope>
    <source>
        <strain evidence="4">Ve08.2h10</strain>
    </source>
</reference>
<dbReference type="Pfam" id="PF00294">
    <property type="entry name" value="PfkB"/>
    <property type="match status" value="1"/>
</dbReference>